<dbReference type="InterPro" id="IPR053241">
    <property type="entry name" value="NADPH_pterin_aldehyde_rdct"/>
</dbReference>
<dbReference type="Pfam" id="PF00106">
    <property type="entry name" value="adh_short"/>
    <property type="match status" value="1"/>
</dbReference>
<dbReference type="PRINTS" id="PR00081">
    <property type="entry name" value="GDHRDH"/>
</dbReference>
<organism evidence="1 2">
    <name type="scientific">Citrullus colocynthis</name>
    <name type="common">colocynth</name>
    <dbReference type="NCBI Taxonomy" id="252529"/>
    <lineage>
        <taxon>Eukaryota</taxon>
        <taxon>Viridiplantae</taxon>
        <taxon>Streptophyta</taxon>
        <taxon>Embryophyta</taxon>
        <taxon>Tracheophyta</taxon>
        <taxon>Spermatophyta</taxon>
        <taxon>Magnoliopsida</taxon>
        <taxon>eudicotyledons</taxon>
        <taxon>Gunneridae</taxon>
        <taxon>Pentapetalae</taxon>
        <taxon>rosids</taxon>
        <taxon>fabids</taxon>
        <taxon>Cucurbitales</taxon>
        <taxon>Cucurbitaceae</taxon>
        <taxon>Benincaseae</taxon>
        <taxon>Citrullus</taxon>
    </lineage>
</organism>
<dbReference type="PANTHER" id="PTHR45267">
    <property type="match status" value="1"/>
</dbReference>
<keyword evidence="2" id="KW-1185">Reference proteome</keyword>
<gene>
    <name evidence="1" type="ORF">CITCOLO1_LOCUS19178</name>
</gene>
<dbReference type="EMBL" id="OZ021741">
    <property type="protein sequence ID" value="CAK9326817.1"/>
    <property type="molecule type" value="Genomic_DNA"/>
</dbReference>
<dbReference type="InterPro" id="IPR036291">
    <property type="entry name" value="NAD(P)-bd_dom_sf"/>
</dbReference>
<dbReference type="Proteomes" id="UP001642487">
    <property type="component" value="Chromosome 7"/>
</dbReference>
<sequence length="98" mass="10550">MIASAYSASKWAIEGLTKSVAKEVGDGMTIVALDPGIINTQMLAFHFGDLASQYQSPKQCSGLYSSKASAFSLVNVPWILEISSEQASSFCRSYKMDS</sequence>
<dbReference type="InterPro" id="IPR002347">
    <property type="entry name" value="SDR_fam"/>
</dbReference>
<name>A0ABP0Z3W2_9ROSI</name>
<evidence type="ECO:0000313" key="2">
    <source>
        <dbReference type="Proteomes" id="UP001642487"/>
    </source>
</evidence>
<reference evidence="1 2" key="1">
    <citation type="submission" date="2024-03" db="EMBL/GenBank/DDBJ databases">
        <authorList>
            <person name="Gkanogiannis A."/>
            <person name="Becerra Lopez-Lavalle L."/>
        </authorList>
    </citation>
    <scope>NUCLEOTIDE SEQUENCE [LARGE SCALE GENOMIC DNA]</scope>
</reference>
<proteinExistence type="predicted"/>
<evidence type="ECO:0008006" key="3">
    <source>
        <dbReference type="Google" id="ProtNLM"/>
    </source>
</evidence>
<evidence type="ECO:0000313" key="1">
    <source>
        <dbReference type="EMBL" id="CAK9326817.1"/>
    </source>
</evidence>
<dbReference type="SUPFAM" id="SSF51735">
    <property type="entry name" value="NAD(P)-binding Rossmann-fold domains"/>
    <property type="match status" value="1"/>
</dbReference>
<dbReference type="Gene3D" id="3.40.50.720">
    <property type="entry name" value="NAD(P)-binding Rossmann-like Domain"/>
    <property type="match status" value="1"/>
</dbReference>
<accession>A0ABP0Z3W2</accession>
<dbReference type="PANTHER" id="PTHR45267:SF2">
    <property type="entry name" value="NADPH-DEPENDENT PTERIN ALDEHYDE REDUCTASE"/>
    <property type="match status" value="1"/>
</dbReference>
<protein>
    <recommendedName>
        <fullName evidence="3">NADPH-dependent pterin aldehyde reductase-like</fullName>
    </recommendedName>
</protein>